<keyword evidence="1" id="KW-0472">Membrane</keyword>
<dbReference type="EMBL" id="KV453878">
    <property type="protein sequence ID" value="ODV82634.1"/>
    <property type="molecule type" value="Genomic_DNA"/>
</dbReference>
<keyword evidence="1" id="KW-0812">Transmembrane</keyword>
<organism evidence="2 3">
    <name type="scientific">[Candida] arabinofermentans NRRL YB-2248</name>
    <dbReference type="NCBI Taxonomy" id="983967"/>
    <lineage>
        <taxon>Eukaryota</taxon>
        <taxon>Fungi</taxon>
        <taxon>Dikarya</taxon>
        <taxon>Ascomycota</taxon>
        <taxon>Saccharomycotina</taxon>
        <taxon>Pichiomycetes</taxon>
        <taxon>Pichiales</taxon>
        <taxon>Pichiaceae</taxon>
        <taxon>Ogataea</taxon>
        <taxon>Ogataea/Candida clade</taxon>
    </lineage>
</organism>
<keyword evidence="3" id="KW-1185">Reference proteome</keyword>
<gene>
    <name evidence="2" type="ORF">CANARDRAFT_204804</name>
</gene>
<reference evidence="3" key="1">
    <citation type="submission" date="2016-04" db="EMBL/GenBank/DDBJ databases">
        <title>Comparative genomics of biotechnologically important yeasts.</title>
        <authorList>
            <consortium name="DOE Joint Genome Institute"/>
            <person name="Riley R."/>
            <person name="Haridas S."/>
            <person name="Wolfe K.H."/>
            <person name="Lopes M.R."/>
            <person name="Hittinger C.T."/>
            <person name="Goker M."/>
            <person name="Salamov A."/>
            <person name="Wisecaver J."/>
            <person name="Long T.M."/>
            <person name="Aerts A.L."/>
            <person name="Barry K."/>
            <person name="Choi C."/>
            <person name="Clum A."/>
            <person name="Coughlan A.Y."/>
            <person name="Deshpande S."/>
            <person name="Douglass A.P."/>
            <person name="Hanson S.J."/>
            <person name="Klenk H.-P."/>
            <person name="Labutti K."/>
            <person name="Lapidus A."/>
            <person name="Lindquist E."/>
            <person name="Lipzen A."/>
            <person name="Meier-Kolthoff J.P."/>
            <person name="Ohm R.A."/>
            <person name="Otillar R.P."/>
            <person name="Pangilinan J."/>
            <person name="Peng Y."/>
            <person name="Rokas A."/>
            <person name="Rosa C.A."/>
            <person name="Scheuner C."/>
            <person name="Sibirny A.A."/>
            <person name="Slot J.C."/>
            <person name="Stielow J.B."/>
            <person name="Sun H."/>
            <person name="Kurtzman C.P."/>
            <person name="Blackwell M."/>
            <person name="Grigoriev I.V."/>
            <person name="Jeffries T.W."/>
        </authorList>
    </citation>
    <scope>NUCLEOTIDE SEQUENCE [LARGE SCALE GENOMIC DNA]</scope>
    <source>
        <strain evidence="3">NRRL YB-2248</strain>
    </source>
</reference>
<evidence type="ECO:0000313" key="3">
    <source>
        <dbReference type="Proteomes" id="UP000094801"/>
    </source>
</evidence>
<name>A0A1E4SSZ5_9ASCO</name>
<evidence type="ECO:0000313" key="2">
    <source>
        <dbReference type="EMBL" id="ODV82634.1"/>
    </source>
</evidence>
<keyword evidence="1" id="KW-1133">Transmembrane helix</keyword>
<feature type="transmembrane region" description="Helical" evidence="1">
    <location>
        <begin position="21"/>
        <end position="46"/>
    </location>
</feature>
<dbReference type="Proteomes" id="UP000094801">
    <property type="component" value="Unassembled WGS sequence"/>
</dbReference>
<dbReference type="OrthoDB" id="4041975at2759"/>
<proteinExistence type="predicted"/>
<sequence>MRGLTATDLTSNLLKSPISKVITILFVYTFIILTIYETILNLGVYFNLWNPPGHDVFVEYPAHCAHLYVSLNITQSSTSDVITNYKNVKRDELLLVKPIVYHFEFSPDEYSDPDYGTTLKFLRSKVLKWFQDSVIYAKHKDEFSSTVISNIYLFDKKGDLLENDDEFLCNLGITTGSTIKCLVQL</sequence>
<evidence type="ECO:0000256" key="1">
    <source>
        <dbReference type="SAM" id="Phobius"/>
    </source>
</evidence>
<accession>A0A1E4SSZ5</accession>
<dbReference type="AlphaFoldDB" id="A0A1E4SSZ5"/>
<protein>
    <submittedName>
        <fullName evidence="2">Uncharacterized protein</fullName>
    </submittedName>
</protein>